<dbReference type="OMA" id="KRCEDES"/>
<protein>
    <submittedName>
        <fullName evidence="2">Uncharacterized protein</fullName>
    </submittedName>
</protein>
<organism evidence="2 3">
    <name type="scientific">Malassezia sympodialis (strain ATCC 42132)</name>
    <name type="common">Atopic eczema-associated yeast</name>
    <dbReference type="NCBI Taxonomy" id="1230383"/>
    <lineage>
        <taxon>Eukaryota</taxon>
        <taxon>Fungi</taxon>
        <taxon>Dikarya</taxon>
        <taxon>Basidiomycota</taxon>
        <taxon>Ustilaginomycotina</taxon>
        <taxon>Malasseziomycetes</taxon>
        <taxon>Malasseziales</taxon>
        <taxon>Malasseziaceae</taxon>
        <taxon>Malassezia</taxon>
    </lineage>
</organism>
<evidence type="ECO:0000256" key="1">
    <source>
        <dbReference type="SAM" id="MobiDB-lite"/>
    </source>
</evidence>
<dbReference type="EMBL" id="LT671823">
    <property type="protein sequence ID" value="SHO77741.1"/>
    <property type="molecule type" value="Genomic_DNA"/>
</dbReference>
<keyword evidence="3" id="KW-1185">Reference proteome</keyword>
<evidence type="ECO:0000313" key="3">
    <source>
        <dbReference type="Proteomes" id="UP000186303"/>
    </source>
</evidence>
<reference evidence="3" key="1">
    <citation type="journal article" date="2017" name="Nucleic Acids Res.">
        <title>Proteogenomics produces comprehensive and highly accurate protein-coding gene annotation in a complete genome assembly of Malassezia sympodialis.</title>
        <authorList>
            <person name="Zhu Y."/>
            <person name="Engstroem P.G."/>
            <person name="Tellgren-Roth C."/>
            <person name="Baudo C.D."/>
            <person name="Kennell J.C."/>
            <person name="Sun S."/>
            <person name="Billmyre R.B."/>
            <person name="Schroeder M.S."/>
            <person name="Andersson A."/>
            <person name="Holm T."/>
            <person name="Sigurgeirsson B."/>
            <person name="Wu G."/>
            <person name="Sankaranarayanan S.R."/>
            <person name="Siddharthan R."/>
            <person name="Sanyal K."/>
            <person name="Lundeberg J."/>
            <person name="Nystedt B."/>
            <person name="Boekhout T."/>
            <person name="Dawson T.L. Jr."/>
            <person name="Heitman J."/>
            <person name="Scheynius A."/>
            <person name="Lehtioe J."/>
        </authorList>
    </citation>
    <scope>NUCLEOTIDE SEQUENCE [LARGE SCALE GENOMIC DNA]</scope>
    <source>
        <strain evidence="3">ATCC 42132</strain>
    </source>
</reference>
<evidence type="ECO:0000313" key="2">
    <source>
        <dbReference type="EMBL" id="SHO77741.1"/>
    </source>
</evidence>
<name>A0A1M8A5N6_MALS4</name>
<accession>A0A1M8A5N6</accession>
<feature type="region of interest" description="Disordered" evidence="1">
    <location>
        <begin position="154"/>
        <end position="176"/>
    </location>
</feature>
<proteinExistence type="predicted"/>
<gene>
    <name evidence="2" type="ORF">MSYG_2083</name>
</gene>
<dbReference type="Proteomes" id="UP000186303">
    <property type="component" value="Chromosome 3"/>
</dbReference>
<sequence>MEQNSSATNLTDASLRASKNQVKQILSLLHPCQLLDQQPSYVGIQNGLLHSLHNILSPLNDVVGMQSEGDQDISSEIDPTTQRAPSSSRGLDIFIQNATTLLQLTDQVRNSLKEPIPGFSMNSTALQLLEQRLKDAPLQPKDQQKVLLRLRRMRRTVMPESRSPEPLDSKSASSRIRSPLHPIPSELKFEATSPWIDYLVDPEDKYSLKGVCIKIVDAFNAYMDKRCEDESVTFKNIQGDRYLARRRVRARMACWKDSRAEIHIELRDVACVNLQFEWSDSGIQILHTDVCSPNEYLQDQVNLLLPSKYGLYNDLSTHLFIHALHRQNQEMRPIVVLCTTLMHVAGLRTFFDPLPVSPSTVAAIHSRTVYGSLQKEANEEFTRLISWKWCRIAGDPASPPQGEWVAFSPHMM</sequence>
<dbReference type="AlphaFoldDB" id="A0A1M8A5N6"/>
<dbReference type="VEuPathDB" id="FungiDB:MSYG_2083"/>
<dbReference type="OrthoDB" id="3363584at2759"/>